<evidence type="ECO:0000313" key="1">
    <source>
        <dbReference type="EMBL" id="TBU22028.1"/>
    </source>
</evidence>
<dbReference type="OrthoDB" id="3515175at2759"/>
<proteinExistence type="predicted"/>
<reference evidence="1" key="1">
    <citation type="submission" date="2019-01" db="EMBL/GenBank/DDBJ databases">
        <title>Draft genome sequences of three monokaryotic isolates of the white-rot basidiomycete fungus Dichomitus squalens.</title>
        <authorList>
            <consortium name="DOE Joint Genome Institute"/>
            <person name="Lopez S.C."/>
            <person name="Andreopoulos B."/>
            <person name="Pangilinan J."/>
            <person name="Lipzen A."/>
            <person name="Riley R."/>
            <person name="Ahrendt S."/>
            <person name="Ng V."/>
            <person name="Barry K."/>
            <person name="Daum C."/>
            <person name="Grigoriev I.V."/>
            <person name="Hilden K.S."/>
            <person name="Makela M.R."/>
            <person name="de Vries R.P."/>
        </authorList>
    </citation>
    <scope>NUCLEOTIDE SEQUENCE [LARGE SCALE GENOMIC DNA]</scope>
    <source>
        <strain evidence="1">OM18370.1</strain>
    </source>
</reference>
<protein>
    <submittedName>
        <fullName evidence="1">Uncharacterized protein</fullName>
    </submittedName>
</protein>
<accession>A0A4Q9M7D8</accession>
<dbReference type="SUPFAM" id="SSF52047">
    <property type="entry name" value="RNI-like"/>
    <property type="match status" value="1"/>
</dbReference>
<organism evidence="1">
    <name type="scientific">Dichomitus squalens</name>
    <dbReference type="NCBI Taxonomy" id="114155"/>
    <lineage>
        <taxon>Eukaryota</taxon>
        <taxon>Fungi</taxon>
        <taxon>Dikarya</taxon>
        <taxon>Basidiomycota</taxon>
        <taxon>Agaricomycotina</taxon>
        <taxon>Agaricomycetes</taxon>
        <taxon>Polyporales</taxon>
        <taxon>Polyporaceae</taxon>
        <taxon>Dichomitus</taxon>
    </lineage>
</organism>
<name>A0A4Q9M7D8_9APHY</name>
<sequence>MGQRHQAFLIARVRPHGSPPSHPGQRRCIAAVYHQWCFDQAPLEAARRFVNLINNSENLSVVRAELRALDGQYGPHGEEEPCIPNYPCPYTASLLGSAWTTDLAAGRRMYASGLTLEHNIMPAWVGCWGDADNDDGITILDITEPDRPAHCFLRDERVLDARGYLGFSLDGDEAVKGLESVPLIAADVLAEAWPQFCFADPAASKARPLPRTASATVADAATVPPLVDMILDVAVKHSIHTDDDNEIERLMRLPGKAPEIKSILRGINPFPDSSVRLLIRTLSELEEVARVDLSNFQLSGPQLAQVLSAVGEIELLDASSNSVLVADDIPTLLEAAPTLRRLVVMDCPSIVDRKILDLVQEEPTHFRTLEGLLHPAFLTIEKPLSYPSAFTFVAVDDNGDLSCTSIPFFTPAQVVQALTDILPWREPHDFGCNGAHTKPLASLSAFHAGLRKPGQTFGERTIVSVPLLSPRIPRGQEDLWVFVLRAPERDSSWSFNKRPIKNRWGFVRYIKAEEGRPTDGPPLTDADTTRAKSIFNKQLGCSGRVYDLQGFLECMAREGRPMPSEEAAQELERLLYQKVMETGEFCCPFMDLEDAVEIEPTGVFARETGERYR</sequence>
<dbReference type="EMBL" id="ML143560">
    <property type="protein sequence ID" value="TBU22028.1"/>
    <property type="molecule type" value="Genomic_DNA"/>
</dbReference>
<gene>
    <name evidence="1" type="ORF">BD311DRAFT_168208</name>
</gene>
<dbReference type="AlphaFoldDB" id="A0A4Q9M7D8"/>
<dbReference type="Proteomes" id="UP000292957">
    <property type="component" value="Unassembled WGS sequence"/>
</dbReference>